<keyword evidence="6" id="KW-0460">Magnesium</keyword>
<accession>A0A934QFP4</accession>
<dbReference type="GO" id="GO:0070179">
    <property type="term" value="P:D-serine biosynthetic process"/>
    <property type="evidence" value="ECO:0007669"/>
    <property type="project" value="TreeGrafter"/>
</dbReference>
<dbReference type="SUPFAM" id="SSF53686">
    <property type="entry name" value="Tryptophan synthase beta subunit-like PLP-dependent enzymes"/>
    <property type="match status" value="1"/>
</dbReference>
<comment type="cofactor">
    <cofactor evidence="3">
        <name>Mn(2+)</name>
        <dbReference type="ChEBI" id="CHEBI:29035"/>
    </cofactor>
</comment>
<comment type="cofactor">
    <cofactor evidence="1">
        <name>Ca(2+)</name>
        <dbReference type="ChEBI" id="CHEBI:29108"/>
    </cofactor>
</comment>
<organism evidence="10 11">
    <name type="scientific">Rhodovibrio salinarum</name>
    <dbReference type="NCBI Taxonomy" id="1087"/>
    <lineage>
        <taxon>Bacteria</taxon>
        <taxon>Pseudomonadati</taxon>
        <taxon>Pseudomonadota</taxon>
        <taxon>Alphaproteobacteria</taxon>
        <taxon>Rhodospirillales</taxon>
        <taxon>Rhodovibrionaceae</taxon>
        <taxon>Rhodovibrio</taxon>
    </lineage>
</organism>
<dbReference type="CDD" id="cd01562">
    <property type="entry name" value="Thr-dehyd"/>
    <property type="match status" value="1"/>
</dbReference>
<dbReference type="GO" id="GO:0030378">
    <property type="term" value="F:serine racemase activity"/>
    <property type="evidence" value="ECO:0007669"/>
    <property type="project" value="TreeGrafter"/>
</dbReference>
<dbReference type="GO" id="GO:0018114">
    <property type="term" value="F:threonine racemase activity"/>
    <property type="evidence" value="ECO:0007669"/>
    <property type="project" value="TreeGrafter"/>
</dbReference>
<dbReference type="GO" id="GO:0000287">
    <property type="term" value="F:magnesium ion binding"/>
    <property type="evidence" value="ECO:0007669"/>
    <property type="project" value="TreeGrafter"/>
</dbReference>
<evidence type="ECO:0000256" key="3">
    <source>
        <dbReference type="ARBA" id="ARBA00001936"/>
    </source>
</evidence>
<dbReference type="Proteomes" id="UP000778970">
    <property type="component" value="Unassembled WGS sequence"/>
</dbReference>
<evidence type="ECO:0000256" key="6">
    <source>
        <dbReference type="ARBA" id="ARBA00022842"/>
    </source>
</evidence>
<dbReference type="InterPro" id="IPR036052">
    <property type="entry name" value="TrpB-like_PALP_sf"/>
</dbReference>
<comment type="caution">
    <text evidence="10">The sequence shown here is derived from an EMBL/GenBank/DDBJ whole genome shotgun (WGS) entry which is preliminary data.</text>
</comment>
<evidence type="ECO:0000256" key="5">
    <source>
        <dbReference type="ARBA" id="ARBA00010869"/>
    </source>
</evidence>
<dbReference type="FunFam" id="3.40.50.1100:FF:000005">
    <property type="entry name" value="Threonine dehydratase catabolic"/>
    <property type="match status" value="1"/>
</dbReference>
<dbReference type="PANTHER" id="PTHR43050:SF1">
    <property type="entry name" value="SERINE RACEMASE"/>
    <property type="match status" value="1"/>
</dbReference>
<comment type="cofactor">
    <cofactor evidence="2">
        <name>pyridoxal 5'-phosphate</name>
        <dbReference type="ChEBI" id="CHEBI:597326"/>
    </cofactor>
</comment>
<dbReference type="GO" id="GO:0003941">
    <property type="term" value="F:L-serine ammonia-lyase activity"/>
    <property type="evidence" value="ECO:0007669"/>
    <property type="project" value="TreeGrafter"/>
</dbReference>
<gene>
    <name evidence="10" type="ORF">CKO21_00770</name>
</gene>
<reference evidence="10" key="2">
    <citation type="journal article" date="2020" name="Microorganisms">
        <title>Osmotic Adaptation and Compatible Solute Biosynthesis of Phototrophic Bacteria as Revealed from Genome Analyses.</title>
        <authorList>
            <person name="Imhoff J.F."/>
            <person name="Rahn T."/>
            <person name="Kunzel S."/>
            <person name="Keller A."/>
            <person name="Neulinger S.C."/>
        </authorList>
    </citation>
    <scope>NUCLEOTIDE SEQUENCE</scope>
    <source>
        <strain evidence="10">DSM 9154</strain>
    </source>
</reference>
<keyword evidence="8" id="KW-0456">Lyase</keyword>
<dbReference type="AlphaFoldDB" id="A0A934QFP4"/>
<evidence type="ECO:0000259" key="9">
    <source>
        <dbReference type="Pfam" id="PF00291"/>
    </source>
</evidence>
<dbReference type="PROSITE" id="PS00165">
    <property type="entry name" value="DEHYDRATASE_SER_THR"/>
    <property type="match status" value="1"/>
</dbReference>
<dbReference type="GO" id="GO:0005524">
    <property type="term" value="F:ATP binding"/>
    <property type="evidence" value="ECO:0007669"/>
    <property type="project" value="TreeGrafter"/>
</dbReference>
<evidence type="ECO:0000256" key="7">
    <source>
        <dbReference type="ARBA" id="ARBA00022898"/>
    </source>
</evidence>
<evidence type="ECO:0000256" key="4">
    <source>
        <dbReference type="ARBA" id="ARBA00001946"/>
    </source>
</evidence>
<evidence type="ECO:0000256" key="1">
    <source>
        <dbReference type="ARBA" id="ARBA00001913"/>
    </source>
</evidence>
<keyword evidence="7" id="KW-0663">Pyridoxal phosphate</keyword>
<dbReference type="InterPro" id="IPR001926">
    <property type="entry name" value="TrpB-like_PALP"/>
</dbReference>
<dbReference type="PANTHER" id="PTHR43050">
    <property type="entry name" value="SERINE / THREONINE RACEMASE FAMILY MEMBER"/>
    <property type="match status" value="1"/>
</dbReference>
<reference evidence="10" key="1">
    <citation type="submission" date="2017-08" db="EMBL/GenBank/DDBJ databases">
        <authorList>
            <person name="Imhoff J.F."/>
            <person name="Rahn T."/>
            <person name="Kuenzel S."/>
            <person name="Neulinger S.C."/>
        </authorList>
    </citation>
    <scope>NUCLEOTIDE SEQUENCE</scope>
    <source>
        <strain evidence="10">DSM 9154</strain>
    </source>
</reference>
<keyword evidence="11" id="KW-1185">Reference proteome</keyword>
<dbReference type="Pfam" id="PF00291">
    <property type="entry name" value="PALP"/>
    <property type="match status" value="1"/>
</dbReference>
<dbReference type="InterPro" id="IPR000634">
    <property type="entry name" value="Ser/Thr_deHydtase_PyrdxlP-BS"/>
</dbReference>
<evidence type="ECO:0000256" key="8">
    <source>
        <dbReference type="ARBA" id="ARBA00023239"/>
    </source>
</evidence>
<dbReference type="GO" id="GO:0030170">
    <property type="term" value="F:pyridoxal phosphate binding"/>
    <property type="evidence" value="ECO:0007669"/>
    <property type="project" value="InterPro"/>
</dbReference>
<evidence type="ECO:0000313" key="10">
    <source>
        <dbReference type="EMBL" id="MBK1695777.1"/>
    </source>
</evidence>
<dbReference type="RefSeq" id="WP_027288538.1">
    <property type="nucleotide sequence ID" value="NZ_NRRE01000006.1"/>
</dbReference>
<protein>
    <submittedName>
        <fullName evidence="10">Threonine/serine dehydratase</fullName>
    </submittedName>
</protein>
<evidence type="ECO:0000256" key="2">
    <source>
        <dbReference type="ARBA" id="ARBA00001933"/>
    </source>
</evidence>
<proteinExistence type="inferred from homology"/>
<comment type="similarity">
    <text evidence="5">Belongs to the serine/threonine dehydratase family.</text>
</comment>
<name>A0A934QFP4_9PROT</name>
<sequence>MPESTPPTFDDIQTAAHRLDKVAVRTPLLSFPELDRRTDARVLVKPETLQRTGAFKFRGAYTKLTALDQTARARGVVAFSSGNHAQGVAAAAQLLGVPATILMPSDAPRMKIDNTRGYGATVRLYNRHHEDRDALSDALVAETGATLVRPYDDIDVIAGQGTCGAEIARQADAAGHRIDHALFCCGGGGLTAGSAIAFAALSPQTHIHTVEPAGFDDTARSLSAGTRVGNETATGSICDSLLSPMPGQLTFPILQRLGVRGLTVSDAEVQSAMAFAYAWMKLVVEPGGAVTLAALLSGKLDARDQTIALVLSGGNVDAARFSELIAEG</sequence>
<evidence type="ECO:0000313" key="11">
    <source>
        <dbReference type="Proteomes" id="UP000778970"/>
    </source>
</evidence>
<feature type="domain" description="Tryptophan synthase beta chain-like PALP" evidence="9">
    <location>
        <begin position="24"/>
        <end position="313"/>
    </location>
</feature>
<dbReference type="EMBL" id="NRRE01000006">
    <property type="protein sequence ID" value="MBK1695777.1"/>
    <property type="molecule type" value="Genomic_DNA"/>
</dbReference>
<comment type="cofactor">
    <cofactor evidence="4">
        <name>Mg(2+)</name>
        <dbReference type="ChEBI" id="CHEBI:18420"/>
    </cofactor>
</comment>
<dbReference type="Gene3D" id="3.40.50.1100">
    <property type="match status" value="2"/>
</dbReference>